<dbReference type="EMBL" id="JAJA02000001">
    <property type="protein sequence ID" value="KWS07260.1"/>
    <property type="molecule type" value="Genomic_DNA"/>
</dbReference>
<organism evidence="2 3">
    <name type="scientific">Lysobacter capsici AZ78</name>
    <dbReference type="NCBI Taxonomy" id="1444315"/>
    <lineage>
        <taxon>Bacteria</taxon>
        <taxon>Pseudomonadati</taxon>
        <taxon>Pseudomonadota</taxon>
        <taxon>Gammaproteobacteria</taxon>
        <taxon>Lysobacterales</taxon>
        <taxon>Lysobacteraceae</taxon>
        <taxon>Lysobacter</taxon>
    </lineage>
</organism>
<keyword evidence="3" id="KW-1185">Reference proteome</keyword>
<name>A0A108UEA3_9GAMM</name>
<evidence type="ECO:0000256" key="1">
    <source>
        <dbReference type="SAM" id="MobiDB-lite"/>
    </source>
</evidence>
<dbReference type="Proteomes" id="UP000023435">
    <property type="component" value="Unassembled WGS sequence"/>
</dbReference>
<gene>
    <name evidence="2" type="ORF">AZ78_4821</name>
</gene>
<protein>
    <submittedName>
        <fullName evidence="2">Uncharacterized protein</fullName>
    </submittedName>
</protein>
<accession>A0A108UEA3</accession>
<proteinExistence type="predicted"/>
<evidence type="ECO:0000313" key="2">
    <source>
        <dbReference type="EMBL" id="KWS07260.1"/>
    </source>
</evidence>
<sequence length="65" mass="7105">MAACAGTQARSSHVEPASVAPQASSEMSRDDRYIATVERIARRRGIGVVWINPPNRERAVAQQVE</sequence>
<comment type="caution">
    <text evidence="2">The sequence shown here is derived from an EMBL/GenBank/DDBJ whole genome shotgun (WGS) entry which is preliminary data.</text>
</comment>
<dbReference type="AlphaFoldDB" id="A0A108UEA3"/>
<evidence type="ECO:0000313" key="3">
    <source>
        <dbReference type="Proteomes" id="UP000023435"/>
    </source>
</evidence>
<reference evidence="2 3" key="1">
    <citation type="journal article" date="2014" name="Genome Announc.">
        <title>Draft Genome Sequence of Lysobacter capsici AZ78, a Bacterium Antagonistic to Plant-Pathogenic Oomycetes.</title>
        <authorList>
            <person name="Puopolo G."/>
            <person name="Sonego P."/>
            <person name="Engelen K."/>
            <person name="Pertot I."/>
        </authorList>
    </citation>
    <scope>NUCLEOTIDE SEQUENCE [LARGE SCALE GENOMIC DNA]</scope>
    <source>
        <strain evidence="2 3">AZ78</strain>
    </source>
</reference>
<feature type="region of interest" description="Disordered" evidence="1">
    <location>
        <begin position="1"/>
        <end position="31"/>
    </location>
</feature>